<keyword evidence="3" id="KW-1185">Reference proteome</keyword>
<evidence type="ECO:0000313" key="3">
    <source>
        <dbReference type="Proteomes" id="UP000242915"/>
    </source>
</evidence>
<dbReference type="Pfam" id="PF10721">
    <property type="entry name" value="DUF2514"/>
    <property type="match status" value="1"/>
</dbReference>
<evidence type="ECO:0000313" key="2">
    <source>
        <dbReference type="EMBL" id="SNS15621.1"/>
    </source>
</evidence>
<evidence type="ECO:0008006" key="4">
    <source>
        <dbReference type="Google" id="ProtNLM"/>
    </source>
</evidence>
<gene>
    <name evidence="2" type="ORF">SAMN05216255_1530</name>
</gene>
<organism evidence="2 3">
    <name type="scientific">Pseudomonas segetis</name>
    <dbReference type="NCBI Taxonomy" id="298908"/>
    <lineage>
        <taxon>Bacteria</taxon>
        <taxon>Pseudomonadati</taxon>
        <taxon>Pseudomonadota</taxon>
        <taxon>Gammaproteobacteria</taxon>
        <taxon>Pseudomonadales</taxon>
        <taxon>Pseudomonadaceae</taxon>
        <taxon>Pseudomonas</taxon>
    </lineage>
</organism>
<proteinExistence type="predicted"/>
<dbReference type="Proteomes" id="UP000242915">
    <property type="component" value="Unassembled WGS sequence"/>
</dbReference>
<feature type="region of interest" description="Disordered" evidence="1">
    <location>
        <begin position="139"/>
        <end position="158"/>
    </location>
</feature>
<reference evidence="3" key="1">
    <citation type="submission" date="2017-06" db="EMBL/GenBank/DDBJ databases">
        <authorList>
            <person name="Varghese N."/>
            <person name="Submissions S."/>
        </authorList>
    </citation>
    <scope>NUCLEOTIDE SEQUENCE [LARGE SCALE GENOMIC DNA]</scope>
    <source>
        <strain evidence="3">CIP 108523</strain>
    </source>
</reference>
<sequence>MLNLMSVRNLAIVATLLAVFLSGAWINGARWEANHTAYVADVERRNSIALDQARSEEQRRQTAIEGIRKDAQDKIDAAAIDATVAGATADGLRAELDRIKRARSSCASATNGSQAGADSTAVLTDLLEEVERAGRAMAQEAQRRGNAGRACEKSYDAL</sequence>
<accession>A0A239C7M5</accession>
<evidence type="ECO:0000256" key="1">
    <source>
        <dbReference type="SAM" id="MobiDB-lite"/>
    </source>
</evidence>
<protein>
    <recommendedName>
        <fullName evidence="4">DUF2514 domain-containing protein</fullName>
    </recommendedName>
</protein>
<dbReference type="InterPro" id="IPR019659">
    <property type="entry name" value="DUF2514"/>
</dbReference>
<name>A0A239C7M5_9PSED</name>
<dbReference type="AlphaFoldDB" id="A0A239C7M5"/>
<dbReference type="EMBL" id="FZOG01000002">
    <property type="protein sequence ID" value="SNS15621.1"/>
    <property type="molecule type" value="Genomic_DNA"/>
</dbReference>